<name>A0A814QGL6_9BILA</name>
<evidence type="ECO:0000313" key="2">
    <source>
        <dbReference type="EMBL" id="CAF1118784.1"/>
    </source>
</evidence>
<feature type="chain" id="PRO_5032758753" evidence="1">
    <location>
        <begin position="21"/>
        <end position="211"/>
    </location>
</feature>
<sequence>MFILFLNIFLFLMIDSSIYNEYCLIQKDVYYSSALSTLIINDPQVISNIQLTKKCLENVTTLNKIDLRNNRDFTLDLKQFDFDKISTLNFKIQKKINLKLNFISFKSYIVDSIEPKRFSRQVILGVGYEFSNFLFYFEGKLVQTCSQIRHIKPYSLLNYVSYLFFQIEFAFRNVNICPLVFTNVSIQRALPGLHEMLCPQIKNEPNMIRII</sequence>
<dbReference type="Proteomes" id="UP000663879">
    <property type="component" value="Unassembled WGS sequence"/>
</dbReference>
<evidence type="ECO:0000313" key="3">
    <source>
        <dbReference type="Proteomes" id="UP000663879"/>
    </source>
</evidence>
<keyword evidence="1" id="KW-0732">Signal</keyword>
<organism evidence="2 3">
    <name type="scientific">Brachionus calyciflorus</name>
    <dbReference type="NCBI Taxonomy" id="104777"/>
    <lineage>
        <taxon>Eukaryota</taxon>
        <taxon>Metazoa</taxon>
        <taxon>Spiralia</taxon>
        <taxon>Gnathifera</taxon>
        <taxon>Rotifera</taxon>
        <taxon>Eurotatoria</taxon>
        <taxon>Monogononta</taxon>
        <taxon>Pseudotrocha</taxon>
        <taxon>Ploima</taxon>
        <taxon>Brachionidae</taxon>
        <taxon>Brachionus</taxon>
    </lineage>
</organism>
<dbReference type="AlphaFoldDB" id="A0A814QGL6"/>
<evidence type="ECO:0000256" key="1">
    <source>
        <dbReference type="SAM" id="SignalP"/>
    </source>
</evidence>
<proteinExistence type="predicted"/>
<dbReference type="EMBL" id="CAJNOC010008662">
    <property type="protein sequence ID" value="CAF1118784.1"/>
    <property type="molecule type" value="Genomic_DNA"/>
</dbReference>
<accession>A0A814QGL6</accession>
<protein>
    <submittedName>
        <fullName evidence="2">Uncharacterized protein</fullName>
    </submittedName>
</protein>
<comment type="caution">
    <text evidence="2">The sequence shown here is derived from an EMBL/GenBank/DDBJ whole genome shotgun (WGS) entry which is preliminary data.</text>
</comment>
<gene>
    <name evidence="2" type="ORF">OXX778_LOCUS21952</name>
</gene>
<feature type="signal peptide" evidence="1">
    <location>
        <begin position="1"/>
        <end position="20"/>
    </location>
</feature>
<reference evidence="2" key="1">
    <citation type="submission" date="2021-02" db="EMBL/GenBank/DDBJ databases">
        <authorList>
            <person name="Nowell W R."/>
        </authorList>
    </citation>
    <scope>NUCLEOTIDE SEQUENCE</scope>
    <source>
        <strain evidence="2">Ploen Becks lab</strain>
    </source>
</reference>
<keyword evidence="3" id="KW-1185">Reference proteome</keyword>